<sequence length="71" mass="8327">MYGEFDLDDPYPDLEKGEDYAGQDDYEGGSSSDEEAARKRRRIEGREFDKELGHVYPEDEEEEDDDEENED</sequence>
<dbReference type="AlphaFoldDB" id="A0AAV1S4G6"/>
<dbReference type="Proteomes" id="UP001314170">
    <property type="component" value="Unassembled WGS sequence"/>
</dbReference>
<gene>
    <name evidence="2" type="ORF">DCAF_LOCUS18407</name>
</gene>
<dbReference type="EMBL" id="CAWUPB010001168">
    <property type="protein sequence ID" value="CAK7345748.1"/>
    <property type="molecule type" value="Genomic_DNA"/>
</dbReference>
<organism evidence="2 3">
    <name type="scientific">Dovyalis caffra</name>
    <dbReference type="NCBI Taxonomy" id="77055"/>
    <lineage>
        <taxon>Eukaryota</taxon>
        <taxon>Viridiplantae</taxon>
        <taxon>Streptophyta</taxon>
        <taxon>Embryophyta</taxon>
        <taxon>Tracheophyta</taxon>
        <taxon>Spermatophyta</taxon>
        <taxon>Magnoliopsida</taxon>
        <taxon>eudicotyledons</taxon>
        <taxon>Gunneridae</taxon>
        <taxon>Pentapetalae</taxon>
        <taxon>rosids</taxon>
        <taxon>fabids</taxon>
        <taxon>Malpighiales</taxon>
        <taxon>Salicaceae</taxon>
        <taxon>Flacourtieae</taxon>
        <taxon>Dovyalis</taxon>
    </lineage>
</organism>
<evidence type="ECO:0000313" key="3">
    <source>
        <dbReference type="Proteomes" id="UP001314170"/>
    </source>
</evidence>
<feature type="compositionally biased region" description="Acidic residues" evidence="1">
    <location>
        <begin position="1"/>
        <end position="12"/>
    </location>
</feature>
<accession>A0AAV1S4G6</accession>
<name>A0AAV1S4G6_9ROSI</name>
<evidence type="ECO:0000313" key="2">
    <source>
        <dbReference type="EMBL" id="CAK7345748.1"/>
    </source>
</evidence>
<comment type="caution">
    <text evidence="2">The sequence shown here is derived from an EMBL/GenBank/DDBJ whole genome shotgun (WGS) entry which is preliminary data.</text>
</comment>
<feature type="compositionally biased region" description="Acidic residues" evidence="1">
    <location>
        <begin position="58"/>
        <end position="71"/>
    </location>
</feature>
<reference evidence="2 3" key="1">
    <citation type="submission" date="2024-01" db="EMBL/GenBank/DDBJ databases">
        <authorList>
            <person name="Waweru B."/>
        </authorList>
    </citation>
    <scope>NUCLEOTIDE SEQUENCE [LARGE SCALE GENOMIC DNA]</scope>
</reference>
<keyword evidence="3" id="KW-1185">Reference proteome</keyword>
<feature type="compositionally biased region" description="Basic and acidic residues" evidence="1">
    <location>
        <begin position="44"/>
        <end position="57"/>
    </location>
</feature>
<feature type="region of interest" description="Disordered" evidence="1">
    <location>
        <begin position="1"/>
        <end position="71"/>
    </location>
</feature>
<proteinExistence type="predicted"/>
<protein>
    <submittedName>
        <fullName evidence="2">Uncharacterized protein</fullName>
    </submittedName>
</protein>
<evidence type="ECO:0000256" key="1">
    <source>
        <dbReference type="SAM" id="MobiDB-lite"/>
    </source>
</evidence>